<feature type="region of interest" description="Disordered" evidence="1">
    <location>
        <begin position="395"/>
        <end position="418"/>
    </location>
</feature>
<keyword evidence="3" id="KW-1185">Reference proteome</keyword>
<dbReference type="Proteomes" id="UP000826661">
    <property type="component" value="Chromosome VI"/>
</dbReference>
<name>A0A8G0PPP6_9HYPO</name>
<gene>
    <name evidence="2" type="ORF">H0G86_011189</name>
</gene>
<dbReference type="AlphaFoldDB" id="A0A8G0PPP6"/>
<proteinExistence type="predicted"/>
<protein>
    <recommendedName>
        <fullName evidence="4">Apolipoprotein/apolipophorin</fullName>
    </recommendedName>
</protein>
<evidence type="ECO:0000313" key="3">
    <source>
        <dbReference type="Proteomes" id="UP000826661"/>
    </source>
</evidence>
<feature type="compositionally biased region" description="Basic and acidic residues" evidence="1">
    <location>
        <begin position="395"/>
        <end position="412"/>
    </location>
</feature>
<evidence type="ECO:0008006" key="4">
    <source>
        <dbReference type="Google" id="ProtNLM"/>
    </source>
</evidence>
<sequence>MISTRSAARLSLSQGRVALRAPKRHQIRFQSTSSTSSSSTTAASNGSFGAGVLGGMAGAAIFYGIYSFTPAGRTASKLNKTVKEAEKKYQEAAKKLQENTPSASQAVDSIKQFAYSYVGWIPGGRGYVDAAFKDWETVRKEHGDEADKLVNDAYKQFQDISKSGLSLETASRAFEVLADLASKIASLAGDAISDVVDNHPQLKEKLGGNIDQLKQMGEQYGPEAKRQVDETWRQVKDIFAGGFSASSLAKARELIDDKVKQVQKLGDEAWKKGLEEAKPYLEKSPKIKELLEKNGDALKKGNIGELFGKVRDAAKSGDVGDLEQYIKQAAQKVSDKADESGWGSLNKYMDKIPQGSEILSKLEEMGRVAEEHKEEGEQLLKETLGDIQKVLEEKGEKAKKIADSAKDSAKKETKSKKE</sequence>
<accession>A0A8G0PPP6</accession>
<evidence type="ECO:0000256" key="1">
    <source>
        <dbReference type="SAM" id="MobiDB-lite"/>
    </source>
</evidence>
<organism evidence="2 3">
    <name type="scientific">Trichoderma simmonsii</name>
    <dbReference type="NCBI Taxonomy" id="1491479"/>
    <lineage>
        <taxon>Eukaryota</taxon>
        <taxon>Fungi</taxon>
        <taxon>Dikarya</taxon>
        <taxon>Ascomycota</taxon>
        <taxon>Pezizomycotina</taxon>
        <taxon>Sordariomycetes</taxon>
        <taxon>Hypocreomycetidae</taxon>
        <taxon>Hypocreales</taxon>
        <taxon>Hypocreaceae</taxon>
        <taxon>Trichoderma</taxon>
    </lineage>
</organism>
<evidence type="ECO:0000313" key="2">
    <source>
        <dbReference type="EMBL" id="QYT04269.1"/>
    </source>
</evidence>
<reference evidence="2 3" key="1">
    <citation type="journal article" date="2021" name="BMC Genomics">
        <title>Telomere-to-telomere genome assembly of asparaginase-producing Trichoderma simmonsii.</title>
        <authorList>
            <person name="Chung D."/>
            <person name="Kwon Y.M."/>
            <person name="Yang Y."/>
        </authorList>
    </citation>
    <scope>NUCLEOTIDE SEQUENCE [LARGE SCALE GENOMIC DNA]</scope>
    <source>
        <strain evidence="2 3">GH-Sj1</strain>
    </source>
</reference>
<dbReference type="EMBL" id="CP075869">
    <property type="protein sequence ID" value="QYT04269.1"/>
    <property type="molecule type" value="Genomic_DNA"/>
</dbReference>